<evidence type="ECO:0000313" key="1">
    <source>
        <dbReference type="EMBL" id="VUZ55085.1"/>
    </source>
</evidence>
<accession>A0A564Z6F2</accession>
<reference evidence="1 2" key="1">
    <citation type="submission" date="2019-07" db="EMBL/GenBank/DDBJ databases">
        <authorList>
            <person name="Jastrzebski P J."/>
            <person name="Paukszto L."/>
            <person name="Jastrzebski P J."/>
        </authorList>
    </citation>
    <scope>NUCLEOTIDE SEQUENCE [LARGE SCALE GENOMIC DNA]</scope>
    <source>
        <strain evidence="1 2">WMS-il1</strain>
    </source>
</reference>
<proteinExistence type="predicted"/>
<dbReference type="Proteomes" id="UP000321570">
    <property type="component" value="Unassembled WGS sequence"/>
</dbReference>
<gene>
    <name evidence="1" type="ORF">WMSIL1_LOCUS12992</name>
</gene>
<dbReference type="AlphaFoldDB" id="A0A564Z6F2"/>
<protein>
    <submittedName>
        <fullName evidence="1">Uncharacterized protein</fullName>
    </submittedName>
</protein>
<evidence type="ECO:0000313" key="2">
    <source>
        <dbReference type="Proteomes" id="UP000321570"/>
    </source>
</evidence>
<keyword evidence="2" id="KW-1185">Reference proteome</keyword>
<sequence length="95" mass="10662">PRSWNDLVYVPTTHKPYLPCLNASIDFPPFHSSLASQKRHIHVHALTRPYPSDSCKAIHVFHTRATHAGQLRTPTLPAHLLSSSECSPLYLSLLL</sequence>
<dbReference type="EMBL" id="CABIJS010000677">
    <property type="protein sequence ID" value="VUZ55085.1"/>
    <property type="molecule type" value="Genomic_DNA"/>
</dbReference>
<feature type="non-terminal residue" evidence="1">
    <location>
        <position position="1"/>
    </location>
</feature>
<organism evidence="1 2">
    <name type="scientific">Hymenolepis diminuta</name>
    <name type="common">Rat tapeworm</name>
    <dbReference type="NCBI Taxonomy" id="6216"/>
    <lineage>
        <taxon>Eukaryota</taxon>
        <taxon>Metazoa</taxon>
        <taxon>Spiralia</taxon>
        <taxon>Lophotrochozoa</taxon>
        <taxon>Platyhelminthes</taxon>
        <taxon>Cestoda</taxon>
        <taxon>Eucestoda</taxon>
        <taxon>Cyclophyllidea</taxon>
        <taxon>Hymenolepididae</taxon>
        <taxon>Hymenolepis</taxon>
    </lineage>
</organism>
<name>A0A564Z6F2_HYMDI</name>